<dbReference type="Proteomes" id="UP000274601">
    <property type="component" value="Unassembled WGS sequence"/>
</dbReference>
<dbReference type="OrthoDB" id="3471292at2"/>
<evidence type="ECO:0000256" key="1">
    <source>
        <dbReference type="SAM" id="MobiDB-lite"/>
    </source>
</evidence>
<sequence length="209" mass="21795">MTLTTPAPAPAPTPVPSSSRARQSCGNACPAVRQHWGTPVAFATLDPAGLLSPSVADIGAEGPALRTVPSDEIITDLDAATAHFRVSFEELAAALDPDVAPTIDHIDIDVQIWRHGYALPATGHPADMVAWWVLGAHPAPARTEAGALTFADPRTGSPLTPLPGRPWGRHLMVRPVPGTHVAVPGWLTSSVVPVAQGQHVVVAFAAARR</sequence>
<protein>
    <submittedName>
        <fullName evidence="2">Uncharacterized protein</fullName>
    </submittedName>
</protein>
<keyword evidence="3" id="KW-1185">Reference proteome</keyword>
<evidence type="ECO:0000313" key="3">
    <source>
        <dbReference type="Proteomes" id="UP000274601"/>
    </source>
</evidence>
<gene>
    <name evidence="2" type="ORF">BZB76_1775</name>
</gene>
<dbReference type="AlphaFoldDB" id="A0A495QSE1"/>
<dbReference type="RefSeq" id="WP_121433771.1">
    <property type="nucleotide sequence ID" value="NZ_RBWU01000002.1"/>
</dbReference>
<proteinExistence type="predicted"/>
<organism evidence="2 3">
    <name type="scientific">Actinomadura pelletieri DSM 43383</name>
    <dbReference type="NCBI Taxonomy" id="1120940"/>
    <lineage>
        <taxon>Bacteria</taxon>
        <taxon>Bacillati</taxon>
        <taxon>Actinomycetota</taxon>
        <taxon>Actinomycetes</taxon>
        <taxon>Streptosporangiales</taxon>
        <taxon>Thermomonosporaceae</taxon>
        <taxon>Actinomadura</taxon>
    </lineage>
</organism>
<evidence type="ECO:0000313" key="2">
    <source>
        <dbReference type="EMBL" id="RKS76420.1"/>
    </source>
</evidence>
<accession>A0A495QSE1</accession>
<dbReference type="EMBL" id="RBWU01000002">
    <property type="protein sequence ID" value="RKS76420.1"/>
    <property type="molecule type" value="Genomic_DNA"/>
</dbReference>
<feature type="region of interest" description="Disordered" evidence="1">
    <location>
        <begin position="1"/>
        <end position="24"/>
    </location>
</feature>
<reference evidence="2 3" key="1">
    <citation type="submission" date="2018-10" db="EMBL/GenBank/DDBJ databases">
        <title>Genomic Encyclopedia of Archaeal and Bacterial Type Strains, Phase II (KMG-II): from individual species to whole genera.</title>
        <authorList>
            <person name="Goeker M."/>
        </authorList>
    </citation>
    <scope>NUCLEOTIDE SEQUENCE [LARGE SCALE GENOMIC DNA]</scope>
    <source>
        <strain evidence="2 3">DSM 43383</strain>
    </source>
</reference>
<name>A0A495QSE1_9ACTN</name>
<comment type="caution">
    <text evidence="2">The sequence shown here is derived from an EMBL/GenBank/DDBJ whole genome shotgun (WGS) entry which is preliminary data.</text>
</comment>